<proteinExistence type="predicted"/>
<keyword evidence="2" id="KW-1185">Reference proteome</keyword>
<name>A0A4Y9Z6H3_9AGAM</name>
<reference evidence="1 2" key="1">
    <citation type="submission" date="2019-02" db="EMBL/GenBank/DDBJ databases">
        <title>Genome sequencing of the rare red list fungi Dentipellis fragilis.</title>
        <authorList>
            <person name="Buettner E."/>
            <person name="Kellner H."/>
        </authorList>
    </citation>
    <scope>NUCLEOTIDE SEQUENCE [LARGE SCALE GENOMIC DNA]</scope>
    <source>
        <strain evidence="1 2">DSM 105465</strain>
    </source>
</reference>
<dbReference type="SUPFAM" id="SSF52047">
    <property type="entry name" value="RNI-like"/>
    <property type="match status" value="1"/>
</dbReference>
<dbReference type="Gene3D" id="1.20.1280.50">
    <property type="match status" value="1"/>
</dbReference>
<sequence>MSDPEDIIPQAEHDSVRSHWVNEARSRFALIPQTCTKDVHRLVDKELEAMVHAIATMQSLRHTASPVSKLPPEVLARIFVCCAVLERPRVEITATRRFHPGWITVTYVCRYWREAALQEPTLWWDISDEFGLHWMNELLARSKAVPVSLTQATDEVGDTSAVSQHIHHIRHLSVILFRDTRFSSVSRGVICALAKPAPMLESLRVSSRMSGYNPFMLPDDLFSHTTRLRRLQLEQCQLPLCQPVSPVLLNLTHLEITADTTKLIWGPSSSMDRELVVHSHRRFFSVLKQMVKLKILDLRLCLPHHRLLRRVFSDDYILSYPDLTCLRIKDRSVESHIFLRLLTVPSLSSLELECSNGPIGFDPSRQLMVDGALIHFTPSYLSAPFQTLSIQIWPLWSRYFKVAAWRSPSFPLPEGLPPDFSLLFHRPDSDQPFNFNLSLDLADDVCNRLFFTEVRTVYLEFDAETERDLTVQSLCNVFRKYGHVECVHVIGAVGLPLLDALVRPLDGDLLHKDNVLFPSLNTLAFDSVDFENRKIGTRNTDQDDTVYYTLLESCFRIRDRLGGHPRPKLAFTKCRASYNFEKQVTAIADVDWTYQF</sequence>
<dbReference type="EMBL" id="SEOQ01000129">
    <property type="protein sequence ID" value="TFY69730.1"/>
    <property type="molecule type" value="Genomic_DNA"/>
</dbReference>
<dbReference type="AlphaFoldDB" id="A0A4Y9Z6H3"/>
<organism evidence="1 2">
    <name type="scientific">Dentipellis fragilis</name>
    <dbReference type="NCBI Taxonomy" id="205917"/>
    <lineage>
        <taxon>Eukaryota</taxon>
        <taxon>Fungi</taxon>
        <taxon>Dikarya</taxon>
        <taxon>Basidiomycota</taxon>
        <taxon>Agaricomycotina</taxon>
        <taxon>Agaricomycetes</taxon>
        <taxon>Russulales</taxon>
        <taxon>Hericiaceae</taxon>
        <taxon>Dentipellis</taxon>
    </lineage>
</organism>
<comment type="caution">
    <text evidence="1">The sequence shown here is derived from an EMBL/GenBank/DDBJ whole genome shotgun (WGS) entry which is preliminary data.</text>
</comment>
<dbReference type="InterPro" id="IPR032675">
    <property type="entry name" value="LRR_dom_sf"/>
</dbReference>
<accession>A0A4Y9Z6H3</accession>
<protein>
    <submittedName>
        <fullName evidence="1">Uncharacterized protein</fullName>
    </submittedName>
</protein>
<dbReference type="OrthoDB" id="2269034at2759"/>
<dbReference type="Gene3D" id="3.80.10.10">
    <property type="entry name" value="Ribonuclease Inhibitor"/>
    <property type="match status" value="1"/>
</dbReference>
<dbReference type="Proteomes" id="UP000298327">
    <property type="component" value="Unassembled WGS sequence"/>
</dbReference>
<evidence type="ECO:0000313" key="1">
    <source>
        <dbReference type="EMBL" id="TFY69730.1"/>
    </source>
</evidence>
<gene>
    <name evidence="1" type="ORF">EVG20_g3016</name>
</gene>
<evidence type="ECO:0000313" key="2">
    <source>
        <dbReference type="Proteomes" id="UP000298327"/>
    </source>
</evidence>